<accession>A0A6C0H3Q3</accession>
<evidence type="ECO:0000313" key="1">
    <source>
        <dbReference type="EMBL" id="QHT74673.1"/>
    </source>
</evidence>
<dbReference type="EMBL" id="MN739854">
    <property type="protein sequence ID" value="QHT74673.1"/>
    <property type="molecule type" value="Genomic_DNA"/>
</dbReference>
<proteinExistence type="predicted"/>
<sequence>MMWKYIAYSIMVRIITNGFHPSMHRAIREGGRLFSYSVSQPILVEISHKTYTSGNDERDLEPDEDITELIYNISVNIHKMELLKLLMSDKHSQVEKLAHIENHNRVFGDPQYANDISAGGLYKMWDEDADFERMKNISIL</sequence>
<name>A0A6C0H3Q3_9ZZZZ</name>
<dbReference type="AlphaFoldDB" id="A0A6C0H3Q3"/>
<protein>
    <submittedName>
        <fullName evidence="1">Uncharacterized protein</fullName>
    </submittedName>
</protein>
<reference evidence="1" key="1">
    <citation type="journal article" date="2020" name="Nature">
        <title>Giant virus diversity and host interactions through global metagenomics.</title>
        <authorList>
            <person name="Schulz F."/>
            <person name="Roux S."/>
            <person name="Paez-Espino D."/>
            <person name="Jungbluth S."/>
            <person name="Walsh D.A."/>
            <person name="Denef V.J."/>
            <person name="McMahon K.D."/>
            <person name="Konstantinidis K.T."/>
            <person name="Eloe-Fadrosh E.A."/>
            <person name="Kyrpides N.C."/>
            <person name="Woyke T."/>
        </authorList>
    </citation>
    <scope>NUCLEOTIDE SEQUENCE</scope>
    <source>
        <strain evidence="1">GVMAG-M-3300023179-59</strain>
    </source>
</reference>
<organism evidence="1">
    <name type="scientific">viral metagenome</name>
    <dbReference type="NCBI Taxonomy" id="1070528"/>
    <lineage>
        <taxon>unclassified sequences</taxon>
        <taxon>metagenomes</taxon>
        <taxon>organismal metagenomes</taxon>
    </lineage>
</organism>